<organism evidence="2">
    <name type="scientific">candidate division WOR-3 bacterium</name>
    <dbReference type="NCBI Taxonomy" id="2052148"/>
    <lineage>
        <taxon>Bacteria</taxon>
        <taxon>Bacteria division WOR-3</taxon>
    </lineage>
</organism>
<dbReference type="InterPro" id="IPR013230">
    <property type="entry name" value="Peptidase_M15A_C"/>
</dbReference>
<dbReference type="SUPFAM" id="SSF55166">
    <property type="entry name" value="Hedgehog/DD-peptidase"/>
    <property type="match status" value="1"/>
</dbReference>
<dbReference type="EMBL" id="DSZH01000045">
    <property type="protein sequence ID" value="HGU47115.1"/>
    <property type="molecule type" value="Genomic_DNA"/>
</dbReference>
<gene>
    <name evidence="2" type="ORF">ENT60_00930</name>
</gene>
<reference evidence="2" key="1">
    <citation type="journal article" date="2020" name="mSystems">
        <title>Genome- and Community-Level Interaction Insights into Carbon Utilization and Element Cycling Functions of Hydrothermarchaeota in Hydrothermal Sediment.</title>
        <authorList>
            <person name="Zhou Z."/>
            <person name="Liu Y."/>
            <person name="Xu W."/>
            <person name="Pan J."/>
            <person name="Luo Z.H."/>
            <person name="Li M."/>
        </authorList>
    </citation>
    <scope>NUCLEOTIDE SEQUENCE [LARGE SCALE GENOMIC DNA]</scope>
    <source>
        <strain evidence="2">SpSt-594</strain>
    </source>
</reference>
<dbReference type="Gene3D" id="3.30.1380.10">
    <property type="match status" value="1"/>
</dbReference>
<name>A0A7C4S2M0_UNCW3</name>
<evidence type="ECO:0000313" key="2">
    <source>
        <dbReference type="EMBL" id="HGU47115.1"/>
    </source>
</evidence>
<dbReference type="InterPro" id="IPR009045">
    <property type="entry name" value="Zn_M74/Hedgehog-like"/>
</dbReference>
<feature type="domain" description="Peptidase M15A C-terminal" evidence="1">
    <location>
        <begin position="170"/>
        <end position="207"/>
    </location>
</feature>
<protein>
    <recommendedName>
        <fullName evidence="1">Peptidase M15A C-terminal domain-containing protein</fullName>
    </recommendedName>
</protein>
<evidence type="ECO:0000259" key="1">
    <source>
        <dbReference type="Pfam" id="PF08291"/>
    </source>
</evidence>
<sequence length="266" mass="31516">MKAVINNLTYEWSVFSCFLIPDETLNIRVISQKPISYFYDDGEMIEKMSEDSLREFYYIFRPQHSYSKLVITDGEKEMRINFIPLIPYNNEKRIGEFYIGKYPKESPHPNLKKVKGLIKILPELKDLYLSPDYQLKDFLIHKNPYLYLREELIYKLQLFTDYLKSKGIKDAKFKIYSAFRTPSQNYSGGGGKRSCHLYGGACDIGLDFNKDGKVDLKEKNLLYNYALEFEENLKKNNKKLVGGLGYYRRKPFIHIDIRGKEERWKR</sequence>
<dbReference type="AlphaFoldDB" id="A0A7C4S2M0"/>
<dbReference type="Pfam" id="PF08291">
    <property type="entry name" value="Peptidase_M15_3"/>
    <property type="match status" value="1"/>
</dbReference>
<accession>A0A7C4S2M0</accession>
<comment type="caution">
    <text evidence="2">The sequence shown here is derived from an EMBL/GenBank/DDBJ whole genome shotgun (WGS) entry which is preliminary data.</text>
</comment>
<proteinExistence type="predicted"/>